<evidence type="ECO:0000313" key="4">
    <source>
        <dbReference type="EMBL" id="NYI89841.1"/>
    </source>
</evidence>
<feature type="region of interest" description="Disordered" evidence="1">
    <location>
        <begin position="541"/>
        <end position="560"/>
    </location>
</feature>
<keyword evidence="2" id="KW-0472">Membrane</keyword>
<gene>
    <name evidence="4" type="ORF">HNR02_003164</name>
</gene>
<dbReference type="InterPro" id="IPR021878">
    <property type="entry name" value="TgpA_N"/>
</dbReference>
<dbReference type="Gene3D" id="3.10.620.30">
    <property type="match status" value="1"/>
</dbReference>
<feature type="domain" description="Transglutaminase-like" evidence="3">
    <location>
        <begin position="449"/>
        <end position="519"/>
    </location>
</feature>
<dbReference type="InterPro" id="IPR052901">
    <property type="entry name" value="Bact_TGase-like"/>
</dbReference>
<keyword evidence="5" id="KW-1185">Reference proteome</keyword>
<dbReference type="Pfam" id="PF01841">
    <property type="entry name" value="Transglut_core"/>
    <property type="match status" value="1"/>
</dbReference>
<keyword evidence="4" id="KW-0645">Protease</keyword>
<protein>
    <submittedName>
        <fullName evidence="4">Transglutaminase-like putative cysteine protease</fullName>
    </submittedName>
</protein>
<evidence type="ECO:0000256" key="1">
    <source>
        <dbReference type="SAM" id="MobiDB-lite"/>
    </source>
</evidence>
<dbReference type="PANTHER" id="PTHR42736">
    <property type="entry name" value="PROTEIN-GLUTAMINE GAMMA-GLUTAMYLTRANSFERASE"/>
    <property type="match status" value="1"/>
</dbReference>
<dbReference type="GO" id="GO:0006508">
    <property type="term" value="P:proteolysis"/>
    <property type="evidence" value="ECO:0007669"/>
    <property type="project" value="UniProtKB-KW"/>
</dbReference>
<feature type="transmembrane region" description="Helical" evidence="2">
    <location>
        <begin position="177"/>
        <end position="195"/>
    </location>
</feature>
<keyword evidence="2" id="KW-1133">Transmembrane helix</keyword>
<proteinExistence type="predicted"/>
<dbReference type="SUPFAM" id="SSF54001">
    <property type="entry name" value="Cysteine proteinases"/>
    <property type="match status" value="1"/>
</dbReference>
<accession>A0A853B530</accession>
<dbReference type="RefSeq" id="WP_179773932.1">
    <property type="nucleotide sequence ID" value="NZ_JACCFK010000001.1"/>
</dbReference>
<sequence length="710" mass="73561">MNTRAAGLPPVGALVSARVVGAGWVTLAAVLVGLLFAPVFGVGALLLPVVVPAVVVFGVAWLASRGGLVPWRPLFTVLAGLVAVAATTLWPAGVPIAATPGALAGGVTQSWQLALQSTWPARPEPAVLLFVPLLVLVASVLGAELVLRQTKPLVALLPSLAVGVLGQFYVALSGWPAVLAAGAYALAAGGLLATVRNGPQRPGLAIVPVALCVACAVLAGVLLPSPQARYSLKDEQLAPLAPVRVANPLDEIAYRLAHPTAPVFTVRGGAGVDRWPVVVLDEFDGVNWSPGGRYRTLGTELRPSPEVTVPVEQRNARIESLDLGGPWLPSQTWPAGVSGAAPLVEEQQGTLLVPDDGRATGYDLTWWAPRIPAGSLLGANIDATAPGGLSGVGAVPPGIAELAERAVSGIRPTFQAALALERYFRENYRLATGQNLPTGHAWPQLTEFLTGSKRGTSEQFAAAYVALARVRGIPARLVVGYRAPAADPAGTQVVRNGDVLAWPEVAVEGVGWVPLDPTGTAMSAGTSEVGLAAATAGARAQLPASQDLQNPPVAPGGEPVEGGSGGFDFPWLVSLAAVLAVVVLLVLGIPVTKAVRAWRRRRRPGAAAVVGAWEEARDRLRAHGVAVTAGMTVRDLASAATRVVDRSTVDELLSLGRTVDVALWSGAALEEGRAAHAWESVRRVRRGLARRGVRARVRAALEPWTLLRAS</sequence>
<keyword evidence="4" id="KW-0378">Hydrolase</keyword>
<reference evidence="4 5" key="1">
    <citation type="submission" date="2020-07" db="EMBL/GenBank/DDBJ databases">
        <title>Sequencing the genomes of 1000 actinobacteria strains.</title>
        <authorList>
            <person name="Klenk H.-P."/>
        </authorList>
    </citation>
    <scope>NUCLEOTIDE SEQUENCE [LARGE SCALE GENOMIC DNA]</scope>
    <source>
        <strain evidence="4 5">DSM 104006</strain>
    </source>
</reference>
<feature type="transmembrane region" description="Helical" evidence="2">
    <location>
        <begin position="153"/>
        <end position="171"/>
    </location>
</feature>
<dbReference type="SMART" id="SM00460">
    <property type="entry name" value="TGc"/>
    <property type="match status" value="1"/>
</dbReference>
<feature type="transmembrane region" description="Helical" evidence="2">
    <location>
        <begin position="42"/>
        <end position="62"/>
    </location>
</feature>
<dbReference type="InterPro" id="IPR038765">
    <property type="entry name" value="Papain-like_cys_pep_sf"/>
</dbReference>
<organism evidence="4 5">
    <name type="scientific">Amycolatopsis endophytica</name>
    <dbReference type="NCBI Taxonomy" id="860233"/>
    <lineage>
        <taxon>Bacteria</taxon>
        <taxon>Bacillati</taxon>
        <taxon>Actinomycetota</taxon>
        <taxon>Actinomycetes</taxon>
        <taxon>Pseudonocardiales</taxon>
        <taxon>Pseudonocardiaceae</taxon>
        <taxon>Amycolatopsis</taxon>
    </lineage>
</organism>
<keyword evidence="2" id="KW-0812">Transmembrane</keyword>
<evidence type="ECO:0000256" key="2">
    <source>
        <dbReference type="SAM" id="Phobius"/>
    </source>
</evidence>
<dbReference type="InterPro" id="IPR002931">
    <property type="entry name" value="Transglutaminase-like"/>
</dbReference>
<name>A0A853B530_9PSEU</name>
<dbReference type="GO" id="GO:0008233">
    <property type="term" value="F:peptidase activity"/>
    <property type="evidence" value="ECO:0007669"/>
    <property type="project" value="UniProtKB-KW"/>
</dbReference>
<feature type="transmembrane region" description="Helical" evidence="2">
    <location>
        <begin position="569"/>
        <end position="592"/>
    </location>
</feature>
<comment type="caution">
    <text evidence="4">The sequence shown here is derived from an EMBL/GenBank/DDBJ whole genome shotgun (WGS) entry which is preliminary data.</text>
</comment>
<evidence type="ECO:0000313" key="5">
    <source>
        <dbReference type="Proteomes" id="UP000549616"/>
    </source>
</evidence>
<dbReference type="EMBL" id="JACCFK010000001">
    <property type="protein sequence ID" value="NYI89841.1"/>
    <property type="molecule type" value="Genomic_DNA"/>
</dbReference>
<dbReference type="AlphaFoldDB" id="A0A853B530"/>
<dbReference type="Proteomes" id="UP000549616">
    <property type="component" value="Unassembled WGS sequence"/>
</dbReference>
<dbReference type="PANTHER" id="PTHR42736:SF1">
    <property type="entry name" value="PROTEIN-GLUTAMINE GAMMA-GLUTAMYLTRANSFERASE"/>
    <property type="match status" value="1"/>
</dbReference>
<feature type="transmembrane region" description="Helical" evidence="2">
    <location>
        <begin position="74"/>
        <end position="93"/>
    </location>
</feature>
<feature type="transmembrane region" description="Helical" evidence="2">
    <location>
        <begin position="126"/>
        <end position="146"/>
    </location>
</feature>
<feature type="transmembrane region" description="Helical" evidence="2">
    <location>
        <begin position="202"/>
        <end position="223"/>
    </location>
</feature>
<feature type="transmembrane region" description="Helical" evidence="2">
    <location>
        <begin position="12"/>
        <end position="36"/>
    </location>
</feature>
<evidence type="ECO:0000259" key="3">
    <source>
        <dbReference type="SMART" id="SM00460"/>
    </source>
</evidence>
<dbReference type="Pfam" id="PF11992">
    <property type="entry name" value="TgpA_N"/>
    <property type="match status" value="1"/>
</dbReference>